<dbReference type="PIRSF" id="PIRSF003095">
    <property type="entry name" value="Trigger_factor"/>
    <property type="match status" value="1"/>
</dbReference>
<gene>
    <name evidence="10" type="primary">tig</name>
    <name evidence="14" type="ORF">J6595_04150</name>
</gene>
<comment type="catalytic activity">
    <reaction evidence="1 10 11">
        <text>[protein]-peptidylproline (omega=180) = [protein]-peptidylproline (omega=0)</text>
        <dbReference type="Rhea" id="RHEA:16237"/>
        <dbReference type="Rhea" id="RHEA-COMP:10747"/>
        <dbReference type="Rhea" id="RHEA-COMP:10748"/>
        <dbReference type="ChEBI" id="CHEBI:83833"/>
        <dbReference type="ChEBI" id="CHEBI:83834"/>
        <dbReference type="EC" id="5.2.1.8"/>
    </reaction>
</comment>
<comment type="domain">
    <text evidence="10">Consists of 3 domains; the N-terminus binds the ribosome, the middle domain has PPIase activity, while the C-terminus has intrinsic chaperone activity on its own.</text>
</comment>
<dbReference type="SUPFAM" id="SSF109998">
    <property type="entry name" value="Triger factor/SurA peptide-binding domain-like"/>
    <property type="match status" value="1"/>
</dbReference>
<dbReference type="Pfam" id="PF00254">
    <property type="entry name" value="FKBP_C"/>
    <property type="match status" value="1"/>
</dbReference>
<dbReference type="PANTHER" id="PTHR30560:SF3">
    <property type="entry name" value="TRIGGER FACTOR-LIKE PROTEIN TIG, CHLOROPLASTIC"/>
    <property type="match status" value="1"/>
</dbReference>
<dbReference type="GO" id="GO:0003755">
    <property type="term" value="F:peptidyl-prolyl cis-trans isomerase activity"/>
    <property type="evidence" value="ECO:0007669"/>
    <property type="project" value="UniProtKB-EC"/>
</dbReference>
<evidence type="ECO:0000256" key="5">
    <source>
        <dbReference type="ARBA" id="ARBA00023110"/>
    </source>
</evidence>
<name>A0ABS4BE20_9HYPH</name>
<dbReference type="Proteomes" id="UP000678276">
    <property type="component" value="Unassembled WGS sequence"/>
</dbReference>
<evidence type="ECO:0000256" key="7">
    <source>
        <dbReference type="ARBA" id="ARBA00023235"/>
    </source>
</evidence>
<dbReference type="PANTHER" id="PTHR30560">
    <property type="entry name" value="TRIGGER FACTOR CHAPERONE AND PEPTIDYL-PROLYL CIS/TRANS ISOMERASE"/>
    <property type="match status" value="1"/>
</dbReference>
<dbReference type="RefSeq" id="WP_209593183.1">
    <property type="nucleotide sequence ID" value="NZ_JAGJCF010000002.1"/>
</dbReference>
<evidence type="ECO:0000256" key="3">
    <source>
        <dbReference type="ARBA" id="ARBA00013194"/>
    </source>
</evidence>
<evidence type="ECO:0000256" key="10">
    <source>
        <dbReference type="HAMAP-Rule" id="MF_00303"/>
    </source>
</evidence>
<dbReference type="InterPro" id="IPR001179">
    <property type="entry name" value="PPIase_FKBP_dom"/>
</dbReference>
<evidence type="ECO:0000256" key="12">
    <source>
        <dbReference type="RuleBase" id="RU003914"/>
    </source>
</evidence>
<evidence type="ECO:0000256" key="1">
    <source>
        <dbReference type="ARBA" id="ARBA00000971"/>
    </source>
</evidence>
<sequence length="456" mass="51211">MQVTETKAEGLTREIEIVVPASDLEARLQTRLFEAKDKVQLKGFRPGKVPVSHLRKMYGKSMMAEIVNQILNETPGSVIADRKERAAMRPEIGMTEDEGEAEKVLNGETDFKFTLSYETLPDFEVKDSSGIKIERPIVEVSDEEVAEQVERIAENARTYEDKDGAAEKGDKVIVDFVGKIDGEAFEGGSAEDSELVIGSGRFIPGFEEQLIGVEKGSDKTVEVTFPENYGAEHLAGKAATFDVKVKTVQAPTETAIDDEMAKKLGLESLEKLNEVVRDQIQSQYGMATRQKVKRQLLDALDKQYDFELPGKLVEAEFDNIWNQVQRELTENGKTFEDEDTTEEKAREEYRRLAERRVRLGLVLSEIGEKAGVQVGEEELQRALFEQMRRYPGQEQEILKMFQENPEAIQSIRAPLYEEKVVDHLLTEADVTDKTVTKEELMAEDEAETASGETASA</sequence>
<dbReference type="HAMAP" id="MF_00303">
    <property type="entry name" value="Trigger_factor_Tig"/>
    <property type="match status" value="1"/>
</dbReference>
<keyword evidence="7 10" id="KW-0413">Isomerase</keyword>
<accession>A0ABS4BE20</accession>
<evidence type="ECO:0000256" key="9">
    <source>
        <dbReference type="ARBA" id="ARBA00029986"/>
    </source>
</evidence>
<evidence type="ECO:0000259" key="13">
    <source>
        <dbReference type="PROSITE" id="PS50059"/>
    </source>
</evidence>
<dbReference type="SUPFAM" id="SSF102735">
    <property type="entry name" value="Trigger factor ribosome-binding domain"/>
    <property type="match status" value="1"/>
</dbReference>
<dbReference type="InterPro" id="IPR008881">
    <property type="entry name" value="Trigger_fac_ribosome-bd_bac"/>
</dbReference>
<dbReference type="Gene3D" id="3.10.50.40">
    <property type="match status" value="1"/>
</dbReference>
<evidence type="ECO:0000256" key="11">
    <source>
        <dbReference type="PROSITE-ProRule" id="PRU00277"/>
    </source>
</evidence>
<dbReference type="NCBIfam" id="TIGR00115">
    <property type="entry name" value="tig"/>
    <property type="match status" value="1"/>
</dbReference>
<dbReference type="InterPro" id="IPR005215">
    <property type="entry name" value="Trig_fac"/>
</dbReference>
<comment type="caution">
    <text evidence="14">The sequence shown here is derived from an EMBL/GenBank/DDBJ whole genome shotgun (WGS) entry which is preliminary data.</text>
</comment>
<keyword evidence="10 12" id="KW-0131">Cell cycle</keyword>
<comment type="function">
    <text evidence="8 10">Involved in protein export. Acts as a chaperone by maintaining the newly synthesized protein in an open conformation. Functions as a peptidyl-prolyl cis-trans isomerase.</text>
</comment>
<dbReference type="Pfam" id="PF05698">
    <property type="entry name" value="Trigger_C"/>
    <property type="match status" value="1"/>
</dbReference>
<dbReference type="InterPro" id="IPR036611">
    <property type="entry name" value="Trigger_fac_ribosome-bd_sf"/>
</dbReference>
<dbReference type="SUPFAM" id="SSF54534">
    <property type="entry name" value="FKBP-like"/>
    <property type="match status" value="1"/>
</dbReference>
<evidence type="ECO:0000256" key="2">
    <source>
        <dbReference type="ARBA" id="ARBA00005464"/>
    </source>
</evidence>
<evidence type="ECO:0000313" key="15">
    <source>
        <dbReference type="Proteomes" id="UP000678276"/>
    </source>
</evidence>
<keyword evidence="6 10" id="KW-0143">Chaperone</keyword>
<reference evidence="14 15" key="1">
    <citation type="submission" date="2021-04" db="EMBL/GenBank/DDBJ databases">
        <title>Whole genome sequence of Jiella sp. KSK16Y-1.</title>
        <authorList>
            <person name="Tuo L."/>
        </authorList>
    </citation>
    <scope>NUCLEOTIDE SEQUENCE [LARGE SCALE GENOMIC DNA]</scope>
    <source>
        <strain evidence="14 15">KSK16Y-1</strain>
    </source>
</reference>
<evidence type="ECO:0000256" key="8">
    <source>
        <dbReference type="ARBA" id="ARBA00024849"/>
    </source>
</evidence>
<dbReference type="Gene3D" id="1.10.3120.10">
    <property type="entry name" value="Trigger factor, C-terminal domain"/>
    <property type="match status" value="1"/>
</dbReference>
<keyword evidence="10 12" id="KW-0132">Cell division</keyword>
<evidence type="ECO:0000313" key="14">
    <source>
        <dbReference type="EMBL" id="MBP0614767.1"/>
    </source>
</evidence>
<dbReference type="InterPro" id="IPR046357">
    <property type="entry name" value="PPIase_dom_sf"/>
</dbReference>
<dbReference type="InterPro" id="IPR037041">
    <property type="entry name" value="Trigger_fac_C_sf"/>
</dbReference>
<dbReference type="Gene3D" id="3.30.70.1050">
    <property type="entry name" value="Trigger factor ribosome-binding domain"/>
    <property type="match status" value="1"/>
</dbReference>
<dbReference type="EMBL" id="JAGJCF010000002">
    <property type="protein sequence ID" value="MBP0614767.1"/>
    <property type="molecule type" value="Genomic_DNA"/>
</dbReference>
<comment type="similarity">
    <text evidence="2 10 12">Belongs to the FKBP-type PPIase family. Tig subfamily.</text>
</comment>
<proteinExistence type="inferred from homology"/>
<evidence type="ECO:0000256" key="6">
    <source>
        <dbReference type="ARBA" id="ARBA00023186"/>
    </source>
</evidence>
<organism evidence="14 15">
    <name type="scientific">Jiella mangrovi</name>
    <dbReference type="NCBI Taxonomy" id="2821407"/>
    <lineage>
        <taxon>Bacteria</taxon>
        <taxon>Pseudomonadati</taxon>
        <taxon>Pseudomonadota</taxon>
        <taxon>Alphaproteobacteria</taxon>
        <taxon>Hyphomicrobiales</taxon>
        <taxon>Aurantimonadaceae</taxon>
        <taxon>Jiella</taxon>
    </lineage>
</organism>
<dbReference type="PROSITE" id="PS50059">
    <property type="entry name" value="FKBP_PPIASE"/>
    <property type="match status" value="1"/>
</dbReference>
<dbReference type="Pfam" id="PF05697">
    <property type="entry name" value="Trigger_N"/>
    <property type="match status" value="1"/>
</dbReference>
<comment type="subcellular location">
    <subcellularLocation>
        <location evidence="10">Cytoplasm</location>
    </subcellularLocation>
    <text evidence="10">About half TF is bound to the ribosome near the polypeptide exit tunnel while the other half is free in the cytoplasm.</text>
</comment>
<feature type="domain" description="PPIase FKBP-type" evidence="13">
    <location>
        <begin position="169"/>
        <end position="251"/>
    </location>
</feature>
<keyword evidence="10" id="KW-0963">Cytoplasm</keyword>
<protein>
    <recommendedName>
        <fullName evidence="4 10">Trigger factor</fullName>
        <shortName evidence="10">TF</shortName>
        <ecNumber evidence="3 10">5.2.1.8</ecNumber>
    </recommendedName>
    <alternativeName>
        <fullName evidence="9 10">PPIase</fullName>
    </alternativeName>
</protein>
<dbReference type="InterPro" id="IPR008880">
    <property type="entry name" value="Trigger_fac_C"/>
</dbReference>
<evidence type="ECO:0000256" key="4">
    <source>
        <dbReference type="ARBA" id="ARBA00016902"/>
    </source>
</evidence>
<dbReference type="EC" id="5.2.1.8" evidence="3 10"/>
<dbReference type="InterPro" id="IPR027304">
    <property type="entry name" value="Trigger_fact/SurA_dom_sf"/>
</dbReference>
<keyword evidence="15" id="KW-1185">Reference proteome</keyword>
<keyword evidence="5 10" id="KW-0697">Rotamase</keyword>